<sequence length="190" mass="20909">MARLQDKQLDDAISRATLRLLGEVGFERLSIAAVATQAGTARTSIYRRWPDKEALVLAAVRHEFANPVDEIDTGTLRGDLLGQAQTLADRLRSQAGVLSGLLIAIRDNGELGRLVRESIIERDRRIMTVAIDRATARGELGGPVDDIVTMVPISLLFARLMLLDEPLDAAYLIRMVDKVVMPTFQAYRAA</sequence>
<keyword evidence="7" id="KW-1185">Reference proteome</keyword>
<dbReference type="InterPro" id="IPR050109">
    <property type="entry name" value="HTH-type_TetR-like_transc_reg"/>
</dbReference>
<evidence type="ECO:0000313" key="6">
    <source>
        <dbReference type="EMBL" id="MCE7002570.1"/>
    </source>
</evidence>
<comment type="caution">
    <text evidence="6">The sequence shown here is derived from an EMBL/GenBank/DDBJ whole genome shotgun (WGS) entry which is preliminary data.</text>
</comment>
<dbReference type="InterPro" id="IPR036271">
    <property type="entry name" value="Tet_transcr_reg_TetR-rel_C_sf"/>
</dbReference>
<dbReference type="InterPro" id="IPR001647">
    <property type="entry name" value="HTH_TetR"/>
</dbReference>
<dbReference type="Gene3D" id="1.10.10.60">
    <property type="entry name" value="Homeodomain-like"/>
    <property type="match status" value="1"/>
</dbReference>
<dbReference type="PROSITE" id="PS50977">
    <property type="entry name" value="HTH_TETR_2"/>
    <property type="match status" value="1"/>
</dbReference>
<dbReference type="Pfam" id="PF16859">
    <property type="entry name" value="TetR_C_11"/>
    <property type="match status" value="1"/>
</dbReference>
<keyword evidence="1" id="KW-0805">Transcription regulation</keyword>
<gene>
    <name evidence="6" type="ORF">LWC34_06960</name>
</gene>
<accession>A0ABS8Z403</accession>
<feature type="DNA-binding region" description="H-T-H motif" evidence="4">
    <location>
        <begin position="30"/>
        <end position="49"/>
    </location>
</feature>
<proteinExistence type="predicted"/>
<name>A0ABS8Z403_9PSEU</name>
<dbReference type="Gene3D" id="1.10.357.10">
    <property type="entry name" value="Tetracycline Repressor, domain 2"/>
    <property type="match status" value="1"/>
</dbReference>
<dbReference type="EMBL" id="JAJVCN010000001">
    <property type="protein sequence ID" value="MCE7002570.1"/>
    <property type="molecule type" value="Genomic_DNA"/>
</dbReference>
<dbReference type="SUPFAM" id="SSF46689">
    <property type="entry name" value="Homeodomain-like"/>
    <property type="match status" value="1"/>
</dbReference>
<dbReference type="PANTHER" id="PTHR30055">
    <property type="entry name" value="HTH-TYPE TRANSCRIPTIONAL REGULATOR RUTR"/>
    <property type="match status" value="1"/>
</dbReference>
<protein>
    <submittedName>
        <fullName evidence="6">TetR/AcrR family transcriptional regulator</fullName>
    </submittedName>
</protein>
<dbReference type="SUPFAM" id="SSF48498">
    <property type="entry name" value="Tetracyclin repressor-like, C-terminal domain"/>
    <property type="match status" value="1"/>
</dbReference>
<dbReference type="Proteomes" id="UP001521150">
    <property type="component" value="Unassembled WGS sequence"/>
</dbReference>
<evidence type="ECO:0000256" key="1">
    <source>
        <dbReference type="ARBA" id="ARBA00023015"/>
    </source>
</evidence>
<keyword evidence="3" id="KW-0804">Transcription</keyword>
<organism evidence="6 7">
    <name type="scientific">Kibdelosporangium philippinense</name>
    <dbReference type="NCBI Taxonomy" id="211113"/>
    <lineage>
        <taxon>Bacteria</taxon>
        <taxon>Bacillati</taxon>
        <taxon>Actinomycetota</taxon>
        <taxon>Actinomycetes</taxon>
        <taxon>Pseudonocardiales</taxon>
        <taxon>Pseudonocardiaceae</taxon>
        <taxon>Kibdelosporangium</taxon>
    </lineage>
</organism>
<reference evidence="6 7" key="1">
    <citation type="submission" date="2021-12" db="EMBL/GenBank/DDBJ databases">
        <title>Genome sequence of Kibdelosporangium philippinense ATCC 49844.</title>
        <authorList>
            <person name="Fedorov E.A."/>
            <person name="Omeragic M."/>
            <person name="Shalygina K.F."/>
            <person name="Maclea K.S."/>
        </authorList>
    </citation>
    <scope>NUCLEOTIDE SEQUENCE [LARGE SCALE GENOMIC DNA]</scope>
    <source>
        <strain evidence="6 7">ATCC 49844</strain>
    </source>
</reference>
<feature type="domain" description="HTH tetR-type" evidence="5">
    <location>
        <begin position="7"/>
        <end position="67"/>
    </location>
</feature>
<keyword evidence="2 4" id="KW-0238">DNA-binding</keyword>
<dbReference type="InterPro" id="IPR011075">
    <property type="entry name" value="TetR_C"/>
</dbReference>
<evidence type="ECO:0000259" key="5">
    <source>
        <dbReference type="PROSITE" id="PS50977"/>
    </source>
</evidence>
<evidence type="ECO:0000256" key="3">
    <source>
        <dbReference type="ARBA" id="ARBA00023163"/>
    </source>
</evidence>
<dbReference type="PANTHER" id="PTHR30055:SF230">
    <property type="entry name" value="TRANSCRIPTIONAL REGULATORY PROTEIN (PROBABLY TETR-FAMILY)-RELATED"/>
    <property type="match status" value="1"/>
</dbReference>
<dbReference type="RefSeq" id="WP_233723829.1">
    <property type="nucleotide sequence ID" value="NZ_JAJVCN010000001.1"/>
</dbReference>
<evidence type="ECO:0000313" key="7">
    <source>
        <dbReference type="Proteomes" id="UP001521150"/>
    </source>
</evidence>
<evidence type="ECO:0000256" key="4">
    <source>
        <dbReference type="PROSITE-ProRule" id="PRU00335"/>
    </source>
</evidence>
<dbReference type="InterPro" id="IPR009057">
    <property type="entry name" value="Homeodomain-like_sf"/>
</dbReference>
<dbReference type="Pfam" id="PF00440">
    <property type="entry name" value="TetR_N"/>
    <property type="match status" value="1"/>
</dbReference>
<evidence type="ECO:0000256" key="2">
    <source>
        <dbReference type="ARBA" id="ARBA00023125"/>
    </source>
</evidence>
<dbReference type="PRINTS" id="PR00455">
    <property type="entry name" value="HTHTETR"/>
</dbReference>